<keyword evidence="3" id="KW-1185">Reference proteome</keyword>
<protein>
    <submittedName>
        <fullName evidence="2">Putative mitochondrial protein</fullName>
    </submittedName>
</protein>
<reference evidence="3" key="1">
    <citation type="submission" date="2017-03" db="EMBL/GenBank/DDBJ databases">
        <title>Phytopthora megakarya and P. palmivora, two closely related causual agents of cacao black pod achieved similar genome size and gene model numbers by different mechanisms.</title>
        <authorList>
            <person name="Ali S."/>
            <person name="Shao J."/>
            <person name="Larry D.J."/>
            <person name="Kronmiller B."/>
            <person name="Shen D."/>
            <person name="Strem M.D."/>
            <person name="Melnick R.L."/>
            <person name="Guiltinan M.J."/>
            <person name="Tyler B.M."/>
            <person name="Meinhardt L.W."/>
            <person name="Bailey B.A."/>
        </authorList>
    </citation>
    <scope>NUCLEOTIDE SEQUENCE [LARGE SCALE GENOMIC DNA]</scope>
    <source>
        <strain evidence="3">zdho120</strain>
    </source>
</reference>
<dbReference type="Pfam" id="PF07727">
    <property type="entry name" value="RVT_2"/>
    <property type="match status" value="1"/>
</dbReference>
<dbReference type="AlphaFoldDB" id="A0A225UH16"/>
<proteinExistence type="predicted"/>
<gene>
    <name evidence="2" type="ORF">PHMEG_00038747</name>
</gene>
<feature type="domain" description="Reverse transcriptase Ty1/copia-type" evidence="1">
    <location>
        <begin position="7"/>
        <end position="89"/>
    </location>
</feature>
<name>A0A225UH16_9STRA</name>
<dbReference type="OrthoDB" id="91173at2759"/>
<dbReference type="EMBL" id="NBNE01018360">
    <property type="protein sequence ID" value="OWY92308.1"/>
    <property type="molecule type" value="Genomic_DNA"/>
</dbReference>
<dbReference type="STRING" id="4795.A0A225UH16"/>
<accession>A0A225UH16</accession>
<evidence type="ECO:0000313" key="3">
    <source>
        <dbReference type="Proteomes" id="UP000198211"/>
    </source>
</evidence>
<organism evidence="2 3">
    <name type="scientific">Phytophthora megakarya</name>
    <dbReference type="NCBI Taxonomy" id="4795"/>
    <lineage>
        <taxon>Eukaryota</taxon>
        <taxon>Sar</taxon>
        <taxon>Stramenopiles</taxon>
        <taxon>Oomycota</taxon>
        <taxon>Peronosporomycetes</taxon>
        <taxon>Peronosporales</taxon>
        <taxon>Peronosporaceae</taxon>
        <taxon>Phytophthora</taxon>
    </lineage>
</organism>
<sequence length="93" mass="10299">MINFCFKRHANGSVERSKARVCVQGCGQAYRIDYIDTFSPVVKLISIRVVLAECNSRGLKIRQGDVPTAYVKARLSEVSYVKQPKGFEEGASG</sequence>
<evidence type="ECO:0000313" key="2">
    <source>
        <dbReference type="EMBL" id="OWY92308.1"/>
    </source>
</evidence>
<evidence type="ECO:0000259" key="1">
    <source>
        <dbReference type="Pfam" id="PF07727"/>
    </source>
</evidence>
<dbReference type="Proteomes" id="UP000198211">
    <property type="component" value="Unassembled WGS sequence"/>
</dbReference>
<dbReference type="InterPro" id="IPR013103">
    <property type="entry name" value="RVT_2"/>
</dbReference>
<comment type="caution">
    <text evidence="2">The sequence shown here is derived from an EMBL/GenBank/DDBJ whole genome shotgun (WGS) entry which is preliminary data.</text>
</comment>